<proteinExistence type="predicted"/>
<reference evidence="1 2" key="1">
    <citation type="submission" date="2016-10" db="EMBL/GenBank/DDBJ databases">
        <authorList>
            <person name="de Groot N.N."/>
        </authorList>
    </citation>
    <scope>NUCLEOTIDE SEQUENCE [LARGE SCALE GENOMIC DNA]</scope>
    <source>
        <strain evidence="1 2">ASO4-2</strain>
    </source>
</reference>
<dbReference type="EMBL" id="FMXO01000005">
    <property type="protein sequence ID" value="SDB23115.1"/>
    <property type="molecule type" value="Genomic_DNA"/>
</dbReference>
<keyword evidence="2" id="KW-1185">Reference proteome</keyword>
<evidence type="ECO:0000313" key="1">
    <source>
        <dbReference type="EMBL" id="SDB23115.1"/>
    </source>
</evidence>
<evidence type="ECO:0000313" key="2">
    <source>
        <dbReference type="Proteomes" id="UP000198771"/>
    </source>
</evidence>
<dbReference type="STRING" id="617002.SAMN05660653_01132"/>
<dbReference type="Proteomes" id="UP000198771">
    <property type="component" value="Unassembled WGS sequence"/>
</dbReference>
<gene>
    <name evidence="1" type="ORF">SAMN05660653_01132</name>
</gene>
<protein>
    <submittedName>
        <fullName evidence="1">Uncharacterized protein</fullName>
    </submittedName>
</protein>
<accession>A0A1G6BRC0</accession>
<sequence length="191" mass="22070">MSEDPLLRLPRLYADMEDQYADIAAQIGLTCAECPDNCCTSYFQHHTHVEWAYLWLGLAALPKEQLRVIRSRAEEYVNQARQMLAEQRVPDMMCPLNEDGRCILYAHRLMICRLHGVPNVFTLPNGVTKDFSGCFRAQKLDATQPDRPKLDRSELYRRLVELEVDFVRSMPKKPARVRLTLAEMIHQGPPI</sequence>
<name>A0A1G6BRC0_9BACT</name>
<organism evidence="1 2">
    <name type="scientific">Desulfonatronum thiosulfatophilum</name>
    <dbReference type="NCBI Taxonomy" id="617002"/>
    <lineage>
        <taxon>Bacteria</taxon>
        <taxon>Pseudomonadati</taxon>
        <taxon>Thermodesulfobacteriota</taxon>
        <taxon>Desulfovibrionia</taxon>
        <taxon>Desulfovibrionales</taxon>
        <taxon>Desulfonatronaceae</taxon>
        <taxon>Desulfonatronum</taxon>
    </lineage>
</organism>
<dbReference type="AlphaFoldDB" id="A0A1G6BRC0"/>
<dbReference type="RefSeq" id="WP_244148654.1">
    <property type="nucleotide sequence ID" value="NZ_FMXO01000005.1"/>
</dbReference>